<dbReference type="STRING" id="644801.Psest_3027"/>
<dbReference type="Proteomes" id="UP000010820">
    <property type="component" value="Chromosome"/>
</dbReference>
<dbReference type="KEGG" id="psh:Psest_3027"/>
<dbReference type="eggNOG" id="ENOG5031FQD">
    <property type="taxonomic scope" value="Bacteria"/>
</dbReference>
<accession>L0GNH4</accession>
<proteinExistence type="predicted"/>
<dbReference type="EMBL" id="CP003071">
    <property type="protein sequence ID" value="AGA87526.1"/>
    <property type="molecule type" value="Genomic_DNA"/>
</dbReference>
<organism evidence="1 2">
    <name type="scientific">Stutzerimonas stutzeri RCH2</name>
    <dbReference type="NCBI Taxonomy" id="644801"/>
    <lineage>
        <taxon>Bacteria</taxon>
        <taxon>Pseudomonadati</taxon>
        <taxon>Pseudomonadota</taxon>
        <taxon>Gammaproteobacteria</taxon>
        <taxon>Pseudomonadales</taxon>
        <taxon>Pseudomonadaceae</taxon>
        <taxon>Stutzerimonas</taxon>
    </lineage>
</organism>
<dbReference type="AlphaFoldDB" id="L0GNH4"/>
<evidence type="ECO:0000313" key="1">
    <source>
        <dbReference type="EMBL" id="AGA87526.1"/>
    </source>
</evidence>
<gene>
    <name evidence="1" type="ORF">Psest_3027</name>
</gene>
<protein>
    <submittedName>
        <fullName evidence="1">AZL_007950 family protein</fullName>
    </submittedName>
</protein>
<dbReference type="HOGENOM" id="CLU_122339_0_0_6"/>
<sequence length="194" mass="22244">MALSDSGAFSMTMMERFTRADSRVSYRLPFPDYPSNARSFVHLDAKLLPYWHALFDVCPRLLKLDPPEGLEIFRQFMTWAYGCQLALDWTFHLGVCRWLLASDYRELVEPEHIEAMMLAAAARWVASDDSPAIGIVLGWRGGSEHVFDWKPRVRPGTRLLAAEEEELPPAPWDFAWSPLSTTAGNGFRRWLRVP</sequence>
<dbReference type="InterPro" id="IPR023973">
    <property type="entry name" value="MbnC-like"/>
</dbReference>
<reference evidence="1 2" key="1">
    <citation type="submission" date="2011-10" db="EMBL/GenBank/DDBJ databases">
        <title>Complete sequence of chromosome of Pseudomonas stutzeri RCH2.</title>
        <authorList>
            <consortium name="US DOE Joint Genome Institute"/>
            <person name="Lucas S."/>
            <person name="Han J."/>
            <person name="Lapidus A."/>
            <person name="Cheng J.-F."/>
            <person name="Goodwin L."/>
            <person name="Pitluck S."/>
            <person name="Peters L."/>
            <person name="Ovchinnikova G."/>
            <person name="Zeytun A."/>
            <person name="Lu M."/>
            <person name="Detter J.C."/>
            <person name="Han C."/>
            <person name="Tapia R."/>
            <person name="Land M."/>
            <person name="Hauser L."/>
            <person name="Kyrpides N."/>
            <person name="Ivanova N."/>
            <person name="Pagani I."/>
            <person name="Chakraborty R."/>
            <person name="Arkin A."/>
            <person name="Dehal P."/>
            <person name="Wall J."/>
            <person name="Hazen T."/>
            <person name="Woyke T."/>
        </authorList>
    </citation>
    <scope>NUCLEOTIDE SEQUENCE [LARGE SCALE GENOMIC DNA]</scope>
    <source>
        <strain evidence="1 2">RCH2</strain>
    </source>
</reference>
<dbReference type="NCBIfam" id="TIGR04061">
    <property type="entry name" value="AZL_007950_fam"/>
    <property type="match status" value="1"/>
</dbReference>
<name>L0GNH4_STUST</name>
<evidence type="ECO:0000313" key="2">
    <source>
        <dbReference type="Proteomes" id="UP000010820"/>
    </source>
</evidence>
<dbReference type="PATRIC" id="fig|644801.3.peg.2949"/>